<sequence>MKRHNFKKLHIWIEAMDLIDDNYSIAHKLPDYEKYGLRSQMNRCSVSIASNISEGISKKTNKHFIQFLENSLGSAFEWETQLIICFRQNFIEENKFLDLQNKIQKIQSKISNFIDSLNHND</sequence>
<comment type="caution">
    <text evidence="1">The sequence shown here is derived from an EMBL/GenBank/DDBJ whole genome shotgun (WGS) entry which is preliminary data.</text>
</comment>
<dbReference type="NCBIfam" id="TIGR02436">
    <property type="entry name" value="four helix bundle protein"/>
    <property type="match status" value="1"/>
</dbReference>
<dbReference type="EMBL" id="JAGSPD010000006">
    <property type="protein sequence ID" value="MBV7269322.1"/>
    <property type="molecule type" value="Genomic_DNA"/>
</dbReference>
<dbReference type="Pfam" id="PF05635">
    <property type="entry name" value="23S_rRNA_IVP"/>
    <property type="match status" value="1"/>
</dbReference>
<evidence type="ECO:0000313" key="2">
    <source>
        <dbReference type="Proteomes" id="UP001138894"/>
    </source>
</evidence>
<reference evidence="1" key="1">
    <citation type="submission" date="2021-04" db="EMBL/GenBank/DDBJ databases">
        <authorList>
            <person name="Pira H."/>
            <person name="Risdian C."/>
            <person name="Wink J."/>
        </authorList>
    </citation>
    <scope>NUCLEOTIDE SEQUENCE</scope>
    <source>
        <strain evidence="1">WHY3</strain>
    </source>
</reference>
<organism evidence="1 2">
    <name type="scientific">Winogradskyella luteola</name>
    <dbReference type="NCBI Taxonomy" id="2828330"/>
    <lineage>
        <taxon>Bacteria</taxon>
        <taxon>Pseudomonadati</taxon>
        <taxon>Bacteroidota</taxon>
        <taxon>Flavobacteriia</taxon>
        <taxon>Flavobacteriales</taxon>
        <taxon>Flavobacteriaceae</taxon>
        <taxon>Winogradskyella</taxon>
    </lineage>
</organism>
<evidence type="ECO:0000313" key="1">
    <source>
        <dbReference type="EMBL" id="MBV7269322.1"/>
    </source>
</evidence>
<accession>A0A9X1F8J2</accession>
<dbReference type="PANTHER" id="PTHR38471:SF2">
    <property type="entry name" value="FOUR HELIX BUNDLE PROTEIN"/>
    <property type="match status" value="1"/>
</dbReference>
<gene>
    <name evidence="1" type="ORF">KCG49_08995</name>
</gene>
<proteinExistence type="predicted"/>
<dbReference type="PANTHER" id="PTHR38471">
    <property type="entry name" value="FOUR HELIX BUNDLE PROTEIN"/>
    <property type="match status" value="1"/>
</dbReference>
<dbReference type="Proteomes" id="UP001138894">
    <property type="component" value="Unassembled WGS sequence"/>
</dbReference>
<protein>
    <submittedName>
        <fullName evidence="1">Four helix bundle protein</fullName>
    </submittedName>
</protein>
<keyword evidence="2" id="KW-1185">Reference proteome</keyword>
<dbReference type="CDD" id="cd16377">
    <property type="entry name" value="23S_rRNA_IVP_like"/>
    <property type="match status" value="1"/>
</dbReference>
<name>A0A9X1F8J2_9FLAO</name>
<dbReference type="AlphaFoldDB" id="A0A9X1F8J2"/>
<dbReference type="InterPro" id="IPR012657">
    <property type="entry name" value="23S_rRNA-intervening_sequence"/>
</dbReference>
<dbReference type="RefSeq" id="WP_218545986.1">
    <property type="nucleotide sequence ID" value="NZ_JAGSPD010000006.1"/>
</dbReference>